<gene>
    <name evidence="1" type="ORF">AUP40_20310</name>
</gene>
<accession>A0ABR5XZQ2</accession>
<protein>
    <recommendedName>
        <fullName evidence="3">Rap1a immunity protein domain-containing protein</fullName>
    </recommendedName>
</protein>
<dbReference type="RefSeq" id="WP_063093962.1">
    <property type="nucleotide sequence ID" value="NZ_JAINWB010000011.1"/>
</dbReference>
<reference evidence="1 2" key="1">
    <citation type="submission" date="2015-12" db="EMBL/GenBank/DDBJ databases">
        <title>Genome sequence of Thalassospira xiamenensis MCCC 1A03005.</title>
        <authorList>
            <person name="Lu L."/>
            <person name="Lai Q."/>
            <person name="Shao Z."/>
            <person name="Qian P."/>
        </authorList>
    </citation>
    <scope>NUCLEOTIDE SEQUENCE [LARGE SCALE GENOMIC DNA]</scope>
    <source>
        <strain evidence="1 2">MCCC 1A03005</strain>
    </source>
</reference>
<evidence type="ECO:0000313" key="2">
    <source>
        <dbReference type="Proteomes" id="UP000076167"/>
    </source>
</evidence>
<evidence type="ECO:0008006" key="3">
    <source>
        <dbReference type="Google" id="ProtNLM"/>
    </source>
</evidence>
<dbReference type="EMBL" id="LPXL01000035">
    <property type="protein sequence ID" value="KZD01532.1"/>
    <property type="molecule type" value="Genomic_DNA"/>
</dbReference>
<organism evidence="1 2">
    <name type="scientific">Thalassospira xiamenensis</name>
    <dbReference type="NCBI Taxonomy" id="220697"/>
    <lineage>
        <taxon>Bacteria</taxon>
        <taxon>Pseudomonadati</taxon>
        <taxon>Pseudomonadota</taxon>
        <taxon>Alphaproteobacteria</taxon>
        <taxon>Rhodospirillales</taxon>
        <taxon>Thalassospiraceae</taxon>
        <taxon>Thalassospira</taxon>
    </lineage>
</organism>
<comment type="caution">
    <text evidence="1">The sequence shown here is derived from an EMBL/GenBank/DDBJ whole genome shotgun (WGS) entry which is preliminary data.</text>
</comment>
<sequence>MRKYYIEKSIVKATFQLIKAIFIVSLFVVGISRNADASIRVGQFFSIYSDSQMTPQKAQIIDYLQGVFEGVFIANKYSGDPKFCIPDELYLDHNGLYSIIYNAVTAKRPSNPEIDSAFVPMVLYIGLRDQFPCQ</sequence>
<evidence type="ECO:0000313" key="1">
    <source>
        <dbReference type="EMBL" id="KZD01532.1"/>
    </source>
</evidence>
<keyword evidence="2" id="KW-1185">Reference proteome</keyword>
<name>A0ABR5XZQ2_9PROT</name>
<dbReference type="Proteomes" id="UP000076167">
    <property type="component" value="Unassembled WGS sequence"/>
</dbReference>
<proteinExistence type="predicted"/>